<feature type="domain" description="RNA polymerase sigma-70 region 2" evidence="5">
    <location>
        <begin position="52"/>
        <end position="115"/>
    </location>
</feature>
<dbReference type="Pfam" id="PF04542">
    <property type="entry name" value="Sigma70_r2"/>
    <property type="match status" value="1"/>
</dbReference>
<evidence type="ECO:0000259" key="6">
    <source>
        <dbReference type="Pfam" id="PF08281"/>
    </source>
</evidence>
<dbReference type="InterPro" id="IPR013325">
    <property type="entry name" value="RNA_pol_sigma_r2"/>
</dbReference>
<dbReference type="InterPro" id="IPR014284">
    <property type="entry name" value="RNA_pol_sigma-70_dom"/>
</dbReference>
<keyword evidence="2" id="KW-0805">Transcription regulation</keyword>
<evidence type="ECO:0000256" key="3">
    <source>
        <dbReference type="ARBA" id="ARBA00023082"/>
    </source>
</evidence>
<evidence type="ECO:0000256" key="4">
    <source>
        <dbReference type="ARBA" id="ARBA00023163"/>
    </source>
</evidence>
<dbReference type="EMBL" id="BAABEY010000031">
    <property type="protein sequence ID" value="GAA4444166.1"/>
    <property type="molecule type" value="Genomic_DNA"/>
</dbReference>
<dbReference type="RefSeq" id="WP_345031372.1">
    <property type="nucleotide sequence ID" value="NZ_BAABEY010000031.1"/>
</dbReference>
<gene>
    <name evidence="7" type="ORF">GCM10023091_33920</name>
</gene>
<keyword evidence="3" id="KW-0731">Sigma factor</keyword>
<evidence type="ECO:0000313" key="7">
    <source>
        <dbReference type="EMBL" id="GAA4444166.1"/>
    </source>
</evidence>
<dbReference type="Pfam" id="PF08281">
    <property type="entry name" value="Sigma70_r4_2"/>
    <property type="match status" value="1"/>
</dbReference>
<proteinExistence type="inferred from homology"/>
<dbReference type="InterPro" id="IPR014327">
    <property type="entry name" value="RNA_pol_sigma70_bacteroid"/>
</dbReference>
<reference evidence="8" key="1">
    <citation type="journal article" date="2019" name="Int. J. Syst. Evol. Microbiol.">
        <title>The Global Catalogue of Microorganisms (GCM) 10K type strain sequencing project: providing services to taxonomists for standard genome sequencing and annotation.</title>
        <authorList>
            <consortium name="The Broad Institute Genomics Platform"/>
            <consortium name="The Broad Institute Genome Sequencing Center for Infectious Disease"/>
            <person name="Wu L."/>
            <person name="Ma J."/>
        </authorList>
    </citation>
    <scope>NUCLEOTIDE SEQUENCE [LARGE SCALE GENOMIC DNA]</scope>
    <source>
        <strain evidence="8">JCM 31920</strain>
    </source>
</reference>
<dbReference type="InterPro" id="IPR013324">
    <property type="entry name" value="RNA_pol_sigma_r3/r4-like"/>
</dbReference>
<evidence type="ECO:0000259" key="5">
    <source>
        <dbReference type="Pfam" id="PF04542"/>
    </source>
</evidence>
<dbReference type="InterPro" id="IPR039425">
    <property type="entry name" value="RNA_pol_sigma-70-like"/>
</dbReference>
<comment type="caution">
    <text evidence="7">The sequence shown here is derived from an EMBL/GenBank/DDBJ whole genome shotgun (WGS) entry which is preliminary data.</text>
</comment>
<dbReference type="PANTHER" id="PTHR43133">
    <property type="entry name" value="RNA POLYMERASE ECF-TYPE SIGMA FACTO"/>
    <property type="match status" value="1"/>
</dbReference>
<dbReference type="Proteomes" id="UP001501508">
    <property type="component" value="Unassembled WGS sequence"/>
</dbReference>
<feature type="domain" description="RNA polymerase sigma factor 70 region 4 type 2" evidence="6">
    <location>
        <begin position="150"/>
        <end position="201"/>
    </location>
</feature>
<dbReference type="SUPFAM" id="SSF88946">
    <property type="entry name" value="Sigma2 domain of RNA polymerase sigma factors"/>
    <property type="match status" value="1"/>
</dbReference>
<evidence type="ECO:0000313" key="8">
    <source>
        <dbReference type="Proteomes" id="UP001501508"/>
    </source>
</evidence>
<organism evidence="7 8">
    <name type="scientific">Ravibacter arvi</name>
    <dbReference type="NCBI Taxonomy" id="2051041"/>
    <lineage>
        <taxon>Bacteria</taxon>
        <taxon>Pseudomonadati</taxon>
        <taxon>Bacteroidota</taxon>
        <taxon>Cytophagia</taxon>
        <taxon>Cytophagales</taxon>
        <taxon>Spirosomataceae</taxon>
        <taxon>Ravibacter</taxon>
    </lineage>
</organism>
<keyword evidence="8" id="KW-1185">Reference proteome</keyword>
<dbReference type="InterPro" id="IPR013249">
    <property type="entry name" value="RNA_pol_sigma70_r4_t2"/>
</dbReference>
<protein>
    <submittedName>
        <fullName evidence="7">RNA polymerase sigma-70 factor</fullName>
    </submittedName>
</protein>
<dbReference type="Gene3D" id="1.10.1740.10">
    <property type="match status" value="1"/>
</dbReference>
<dbReference type="InterPro" id="IPR007627">
    <property type="entry name" value="RNA_pol_sigma70_r2"/>
</dbReference>
<dbReference type="PANTHER" id="PTHR43133:SF46">
    <property type="entry name" value="RNA POLYMERASE SIGMA-70 FACTOR ECF SUBFAMILY"/>
    <property type="match status" value="1"/>
</dbReference>
<comment type="similarity">
    <text evidence="1">Belongs to the sigma-70 factor family. ECF subfamily.</text>
</comment>
<name>A0ABP8M431_9BACT</name>
<dbReference type="InterPro" id="IPR036388">
    <property type="entry name" value="WH-like_DNA-bd_sf"/>
</dbReference>
<accession>A0ABP8M431</accession>
<dbReference type="NCBIfam" id="TIGR02985">
    <property type="entry name" value="Sig70_bacteroi1"/>
    <property type="match status" value="1"/>
</dbReference>
<evidence type="ECO:0000256" key="2">
    <source>
        <dbReference type="ARBA" id="ARBA00023015"/>
    </source>
</evidence>
<keyword evidence="4" id="KW-0804">Transcription</keyword>
<dbReference type="NCBIfam" id="TIGR02937">
    <property type="entry name" value="sigma70-ECF"/>
    <property type="match status" value="1"/>
</dbReference>
<dbReference type="SUPFAM" id="SSF88659">
    <property type="entry name" value="Sigma3 and sigma4 domains of RNA polymerase sigma factors"/>
    <property type="match status" value="1"/>
</dbReference>
<evidence type="ECO:0000256" key="1">
    <source>
        <dbReference type="ARBA" id="ARBA00010641"/>
    </source>
</evidence>
<dbReference type="Gene3D" id="1.10.10.10">
    <property type="entry name" value="Winged helix-like DNA-binding domain superfamily/Winged helix DNA-binding domain"/>
    <property type="match status" value="1"/>
</dbReference>
<sequence>MQREPLQEDETDLVRHKQEQSVIPGDEGRMKDTEFFIRKTFQEDEIKGCELLFRRYHKMLCSHAVRFVYSREIAEDLVSEIFCKFWKTRAFETITSSYRFYLFRSVRNEAYNYLRLEFRKMETLDAAESHKSAQSQQPDNAAQYEEILSCIEMIVETLPNQCRKVFLMNRFEGKRYQEIADELQISVKTVEVHIGKALTAMRKGLKEYWI</sequence>